<evidence type="ECO:0000256" key="1">
    <source>
        <dbReference type="ARBA" id="ARBA00001052"/>
    </source>
</evidence>
<dbReference type="Gene3D" id="3.30.1130.10">
    <property type="match status" value="1"/>
</dbReference>
<organism evidence="11 12">
    <name type="scientific">Bradyrhizobium erythrophlei</name>
    <dbReference type="NCBI Taxonomy" id="1437360"/>
    <lineage>
        <taxon>Bacteria</taxon>
        <taxon>Pseudomonadati</taxon>
        <taxon>Pseudomonadota</taxon>
        <taxon>Alphaproteobacteria</taxon>
        <taxon>Hyphomicrobiales</taxon>
        <taxon>Nitrobacteraceae</taxon>
        <taxon>Bradyrhizobium</taxon>
    </lineage>
</organism>
<comment type="subunit">
    <text evidence="8">Homopolymer.</text>
</comment>
<dbReference type="RefSeq" id="WP_072822890.1">
    <property type="nucleotide sequence ID" value="NZ_LT670849.1"/>
</dbReference>
<keyword evidence="12" id="KW-1185">Reference proteome</keyword>
<dbReference type="Pfam" id="PF01227">
    <property type="entry name" value="GTP_cyclohydroI"/>
    <property type="match status" value="1"/>
</dbReference>
<dbReference type="UniPathway" id="UPA00848">
    <property type="reaction ID" value="UER00151"/>
</dbReference>
<evidence type="ECO:0000256" key="3">
    <source>
        <dbReference type="ARBA" id="ARBA00008085"/>
    </source>
</evidence>
<feature type="domain" description="GTP cyclohydrolase I" evidence="10">
    <location>
        <begin position="71"/>
        <end position="248"/>
    </location>
</feature>
<dbReference type="NCBIfam" id="NF006826">
    <property type="entry name" value="PRK09347.1-3"/>
    <property type="match status" value="1"/>
</dbReference>
<evidence type="ECO:0000256" key="9">
    <source>
        <dbReference type="SAM" id="MobiDB-lite"/>
    </source>
</evidence>
<protein>
    <recommendedName>
        <fullName evidence="8">GTP cyclohydrolase 1</fullName>
        <ecNumber evidence="8">3.5.4.16</ecNumber>
    </recommendedName>
    <alternativeName>
        <fullName evidence="8">GTP cyclohydrolase I</fullName>
        <shortName evidence="8">GTP-CH-I</shortName>
    </alternativeName>
</protein>
<evidence type="ECO:0000256" key="6">
    <source>
        <dbReference type="ARBA" id="ARBA00022801"/>
    </source>
</evidence>
<dbReference type="NCBIfam" id="NF006825">
    <property type="entry name" value="PRK09347.1-2"/>
    <property type="match status" value="1"/>
</dbReference>
<keyword evidence="7 8" id="KW-0342">GTP-binding</keyword>
<feature type="binding site" evidence="8">
    <location>
        <position position="144"/>
    </location>
    <ligand>
        <name>Zn(2+)</name>
        <dbReference type="ChEBI" id="CHEBI:29105"/>
    </ligand>
</feature>
<feature type="region of interest" description="Disordered" evidence="9">
    <location>
        <begin position="1"/>
        <end position="50"/>
    </location>
</feature>
<keyword evidence="5 8" id="KW-0554">One-carbon metabolism</keyword>
<feature type="binding site" evidence="8">
    <location>
        <position position="212"/>
    </location>
    <ligand>
        <name>Zn(2+)</name>
        <dbReference type="ChEBI" id="CHEBI:29105"/>
    </ligand>
</feature>
<gene>
    <name evidence="8" type="primary">folE</name>
    <name evidence="11" type="ORF">SAMN05444170_5644</name>
</gene>
<dbReference type="Gene3D" id="1.10.286.10">
    <property type="match status" value="1"/>
</dbReference>
<evidence type="ECO:0000256" key="5">
    <source>
        <dbReference type="ARBA" id="ARBA00022563"/>
    </source>
</evidence>
<keyword evidence="6 8" id="KW-0378">Hydrolase</keyword>
<dbReference type="FunFam" id="3.30.1130.10:FF:000001">
    <property type="entry name" value="GTP cyclohydrolase 1"/>
    <property type="match status" value="1"/>
</dbReference>
<evidence type="ECO:0000313" key="11">
    <source>
        <dbReference type="EMBL" id="SHN83806.1"/>
    </source>
</evidence>
<comment type="similarity">
    <text evidence="3 8">Belongs to the GTP cyclohydrolase I family.</text>
</comment>
<dbReference type="GO" id="GO:0008270">
    <property type="term" value="F:zinc ion binding"/>
    <property type="evidence" value="ECO:0007669"/>
    <property type="project" value="UniProtKB-UniRule"/>
</dbReference>
<dbReference type="GO" id="GO:0005525">
    <property type="term" value="F:GTP binding"/>
    <property type="evidence" value="ECO:0007669"/>
    <property type="project" value="UniProtKB-KW"/>
</dbReference>
<dbReference type="PANTHER" id="PTHR11109:SF7">
    <property type="entry name" value="GTP CYCLOHYDROLASE 1"/>
    <property type="match status" value="1"/>
</dbReference>
<dbReference type="EMBL" id="LT670849">
    <property type="protein sequence ID" value="SHN83806.1"/>
    <property type="molecule type" value="Genomic_DNA"/>
</dbReference>
<proteinExistence type="inferred from homology"/>
<feature type="binding site" evidence="8">
    <location>
        <position position="141"/>
    </location>
    <ligand>
        <name>Zn(2+)</name>
        <dbReference type="ChEBI" id="CHEBI:29105"/>
    </ligand>
</feature>
<sequence length="253" mass="28273">MDALIKSLRPKTADGKTSDLKTSDLKTSDLKTSDVKPSERPVDRPAELDPSEFMAAAVRADQPRPSRAEAEAAVLTLLSYIGENPGREGLLDTPRRVVEAFDELYQGYHQCPAEVLNRTFGETAGYDDFVLVRDIEFTSQCEHHMMPFYGRAHIAYTPVERVVGLSKLARLTDIFARRLQTQEHLTAQIAAAIDEILKPRGVAILIEAEHTCMSVRGVAKHGATTFTSRYTGMFRDNPAEQERFLSMVRAPHR</sequence>
<dbReference type="Proteomes" id="UP000184096">
    <property type="component" value="Chromosome I"/>
</dbReference>
<dbReference type="EC" id="3.5.4.16" evidence="8"/>
<comment type="pathway">
    <text evidence="2 8">Cofactor biosynthesis; 7,8-dihydroneopterin triphosphate biosynthesis; 7,8-dihydroneopterin triphosphate from GTP: step 1/1.</text>
</comment>
<dbReference type="NCBIfam" id="TIGR00063">
    <property type="entry name" value="folE"/>
    <property type="match status" value="1"/>
</dbReference>
<dbReference type="HAMAP" id="MF_00223">
    <property type="entry name" value="FolE"/>
    <property type="match status" value="1"/>
</dbReference>
<dbReference type="InterPro" id="IPR001474">
    <property type="entry name" value="GTP_CycHdrlase_I"/>
</dbReference>
<evidence type="ECO:0000256" key="4">
    <source>
        <dbReference type="ARBA" id="ARBA00011857"/>
    </source>
</evidence>
<comment type="subunit">
    <text evidence="4">Toroid-shaped homodecamer, composed of two pentamers of five dimers.</text>
</comment>
<dbReference type="InterPro" id="IPR043133">
    <property type="entry name" value="GTP-CH-I_C/QueF"/>
</dbReference>
<dbReference type="GO" id="GO:0003934">
    <property type="term" value="F:GTP cyclohydrolase I activity"/>
    <property type="evidence" value="ECO:0007669"/>
    <property type="project" value="UniProtKB-UniRule"/>
</dbReference>
<dbReference type="InterPro" id="IPR043134">
    <property type="entry name" value="GTP-CH-I_N"/>
</dbReference>
<dbReference type="SUPFAM" id="SSF55620">
    <property type="entry name" value="Tetrahydrobiopterin biosynthesis enzymes-like"/>
    <property type="match status" value="1"/>
</dbReference>
<evidence type="ECO:0000256" key="7">
    <source>
        <dbReference type="ARBA" id="ARBA00023134"/>
    </source>
</evidence>
<evidence type="ECO:0000313" key="12">
    <source>
        <dbReference type="Proteomes" id="UP000184096"/>
    </source>
</evidence>
<name>A0A1M7ULM7_9BRAD</name>
<comment type="catalytic activity">
    <reaction evidence="1 8">
        <text>GTP + H2O = 7,8-dihydroneopterin 3'-triphosphate + formate + H(+)</text>
        <dbReference type="Rhea" id="RHEA:17473"/>
        <dbReference type="ChEBI" id="CHEBI:15377"/>
        <dbReference type="ChEBI" id="CHEBI:15378"/>
        <dbReference type="ChEBI" id="CHEBI:15740"/>
        <dbReference type="ChEBI" id="CHEBI:37565"/>
        <dbReference type="ChEBI" id="CHEBI:58462"/>
        <dbReference type="EC" id="3.5.4.16"/>
    </reaction>
</comment>
<dbReference type="InterPro" id="IPR020602">
    <property type="entry name" value="GTP_CycHdrlase_I_dom"/>
</dbReference>
<dbReference type="PANTHER" id="PTHR11109">
    <property type="entry name" value="GTP CYCLOHYDROLASE I"/>
    <property type="match status" value="1"/>
</dbReference>
<evidence type="ECO:0000256" key="8">
    <source>
        <dbReference type="HAMAP-Rule" id="MF_00223"/>
    </source>
</evidence>
<dbReference type="GO" id="GO:0046654">
    <property type="term" value="P:tetrahydrofolate biosynthetic process"/>
    <property type="evidence" value="ECO:0007669"/>
    <property type="project" value="UniProtKB-UniRule"/>
</dbReference>
<dbReference type="InterPro" id="IPR018234">
    <property type="entry name" value="GTP_CycHdrlase_I_CS"/>
</dbReference>
<keyword evidence="8" id="KW-0479">Metal-binding</keyword>
<dbReference type="GO" id="GO:0006730">
    <property type="term" value="P:one-carbon metabolic process"/>
    <property type="evidence" value="ECO:0007669"/>
    <property type="project" value="UniProtKB-UniRule"/>
</dbReference>
<dbReference type="FunFam" id="1.10.286.10:FF:000001">
    <property type="entry name" value="GTP cyclohydrolase 1"/>
    <property type="match status" value="1"/>
</dbReference>
<dbReference type="GO" id="GO:0005737">
    <property type="term" value="C:cytoplasm"/>
    <property type="evidence" value="ECO:0007669"/>
    <property type="project" value="TreeGrafter"/>
</dbReference>
<dbReference type="PROSITE" id="PS00859">
    <property type="entry name" value="GTP_CYCLOHYDROL_1_1"/>
    <property type="match status" value="1"/>
</dbReference>
<dbReference type="AlphaFoldDB" id="A0A1M7ULM7"/>
<reference evidence="12" key="1">
    <citation type="submission" date="2016-11" db="EMBL/GenBank/DDBJ databases">
        <authorList>
            <person name="Varghese N."/>
            <person name="Submissions S."/>
        </authorList>
    </citation>
    <scope>NUCLEOTIDE SEQUENCE [LARGE SCALE GENOMIC DNA]</scope>
    <source>
        <strain evidence="12">GAS401</strain>
    </source>
</reference>
<keyword evidence="8" id="KW-0862">Zinc</keyword>
<dbReference type="GO" id="GO:0006729">
    <property type="term" value="P:tetrahydrobiopterin biosynthetic process"/>
    <property type="evidence" value="ECO:0007669"/>
    <property type="project" value="TreeGrafter"/>
</dbReference>
<evidence type="ECO:0000256" key="2">
    <source>
        <dbReference type="ARBA" id="ARBA00005080"/>
    </source>
</evidence>
<accession>A0A1M7ULM7</accession>
<keyword evidence="8" id="KW-0547">Nucleotide-binding</keyword>
<feature type="compositionally biased region" description="Basic and acidic residues" evidence="9">
    <location>
        <begin position="11"/>
        <end position="47"/>
    </location>
</feature>
<evidence type="ECO:0000259" key="10">
    <source>
        <dbReference type="Pfam" id="PF01227"/>
    </source>
</evidence>